<dbReference type="SUPFAM" id="SSF52540">
    <property type="entry name" value="P-loop containing nucleoside triphosphate hydrolases"/>
    <property type="match status" value="1"/>
</dbReference>
<sequence>MTDGIFMGGGGADYADAQILGLKYANRHGLIAGATGTGKTVTLQIMAESFSNAGVPVFMADVKGDLSGLAKAGSESAKLHGAFTSRAEKIGYENYIYESFPVTFWDLFGEQGHPIRTTVAEMGPLLLSRLLELTEAQEGVVNIAFRVADEEGMPLLDLKDFQALLVWVGENKDSLSLRYGNVSVSSIGAIQRRLLVLENQGGAKLFGEPALALTDIMAVDSDGRGRINVLAADTLMSSPRLYSTFLLWLLSELFEELPEVGNPDKPKLVFFFDEAHLLFEGAPKVLVDKVEQVARLIRSKGVGVYFITQNPDDVPEDILGQLGNRVQHALRAFTARDQKALRLAAETYRKNPRFDIETAIREVGVGEAVTSFLEDKGVPGIAERTLIRPPSSQLGPITVSERAQVLALSHIAGKYEAVLDRRSAFEILTERADKAAAEAEAAERAEAVAEEQEREFKAARRYEGTGVSRSSSRSSKGDSFGEALTKQVVRELKGTTGRRIIRGILGGLFKGR</sequence>
<protein>
    <recommendedName>
        <fullName evidence="2">Helicase HerA-like C-terminal domain-containing protein</fullName>
    </recommendedName>
</protein>
<keyword evidence="4" id="KW-1185">Reference proteome</keyword>
<evidence type="ECO:0000256" key="1">
    <source>
        <dbReference type="SAM" id="MobiDB-lite"/>
    </source>
</evidence>
<feature type="region of interest" description="Disordered" evidence="1">
    <location>
        <begin position="460"/>
        <end position="480"/>
    </location>
</feature>
<organism evidence="3 4">
    <name type="scientific">Lentibacter algarum</name>
    <dbReference type="NCBI Taxonomy" id="576131"/>
    <lineage>
        <taxon>Bacteria</taxon>
        <taxon>Pseudomonadati</taxon>
        <taxon>Pseudomonadota</taxon>
        <taxon>Alphaproteobacteria</taxon>
        <taxon>Rhodobacterales</taxon>
        <taxon>Roseobacteraceae</taxon>
        <taxon>Lentibacter</taxon>
    </lineage>
</organism>
<dbReference type="PANTHER" id="PTHR30121:SF6">
    <property type="entry name" value="SLR6007 PROTEIN"/>
    <property type="match status" value="1"/>
</dbReference>
<dbReference type="Proteomes" id="UP000199026">
    <property type="component" value="Unassembled WGS sequence"/>
</dbReference>
<dbReference type="Gene3D" id="3.40.50.300">
    <property type="entry name" value="P-loop containing nucleotide triphosphate hydrolases"/>
    <property type="match status" value="2"/>
</dbReference>
<dbReference type="EMBL" id="FNPR01000002">
    <property type="protein sequence ID" value="SDY55958.1"/>
    <property type="molecule type" value="Genomic_DNA"/>
</dbReference>
<dbReference type="AlphaFoldDB" id="A0A1H3KW48"/>
<feature type="domain" description="Helicase HerA-like C-terminal" evidence="2">
    <location>
        <begin position="18"/>
        <end position="508"/>
    </location>
</feature>
<dbReference type="Pfam" id="PF05872">
    <property type="entry name" value="HerA_C"/>
    <property type="match status" value="1"/>
</dbReference>
<reference evidence="3 4" key="1">
    <citation type="submission" date="2016-10" db="EMBL/GenBank/DDBJ databases">
        <authorList>
            <person name="de Groot N.N."/>
        </authorList>
    </citation>
    <scope>NUCLEOTIDE SEQUENCE [LARGE SCALE GENOMIC DNA]</scope>
    <source>
        <strain evidence="3 4">DSM 24677</strain>
    </source>
</reference>
<name>A0A1H3KW48_9RHOB</name>
<proteinExistence type="predicted"/>
<accession>A0A1H3KW48</accession>
<evidence type="ECO:0000259" key="2">
    <source>
        <dbReference type="Pfam" id="PF05872"/>
    </source>
</evidence>
<dbReference type="PANTHER" id="PTHR30121">
    <property type="entry name" value="UNCHARACTERIZED PROTEIN YJGR-RELATED"/>
    <property type="match status" value="1"/>
</dbReference>
<dbReference type="InterPro" id="IPR027417">
    <property type="entry name" value="P-loop_NTPase"/>
</dbReference>
<dbReference type="InterPro" id="IPR033186">
    <property type="entry name" value="HerA_C"/>
</dbReference>
<dbReference type="OrthoDB" id="9758751at2"/>
<evidence type="ECO:0000313" key="4">
    <source>
        <dbReference type="Proteomes" id="UP000199026"/>
    </source>
</evidence>
<evidence type="ECO:0000313" key="3">
    <source>
        <dbReference type="EMBL" id="SDY55958.1"/>
    </source>
</evidence>
<gene>
    <name evidence="3" type="ORF">SAMN05444486_102768</name>
</gene>
<dbReference type="InterPro" id="IPR051162">
    <property type="entry name" value="T4SS_component"/>
</dbReference>